<protein>
    <submittedName>
        <fullName evidence="1">Uncharacterized protein</fullName>
    </submittedName>
</protein>
<accession>A0AAU6W1I7</accession>
<proteinExistence type="predicted"/>
<dbReference type="EMBL" id="PP179325">
    <property type="protein sequence ID" value="XAI70550.1"/>
    <property type="molecule type" value="Genomic_DNA"/>
</dbReference>
<sequence>MKPIPISAAERIAKEFGYDQVIIIARKVGDAPAPNGEDCTTYGIDKAHCAVAARAGDFLKYKVMGWVKDEQSGGAQ</sequence>
<gene>
    <name evidence="1" type="ORF">Touem01_00021</name>
</gene>
<name>A0AAU6W1I7_9VIRU</name>
<organism evidence="1">
    <name type="scientific">Pseudomonas phage Touem01</name>
    <dbReference type="NCBI Taxonomy" id="3138548"/>
    <lineage>
        <taxon>Viruses</taxon>
    </lineage>
</organism>
<evidence type="ECO:0000313" key="1">
    <source>
        <dbReference type="EMBL" id="XAI70550.1"/>
    </source>
</evidence>
<reference evidence="1" key="1">
    <citation type="journal article" date="2024" name="J. Gen. Virol.">
        <title>Novel phages of Pseudomonas syringae unveil numerous potential auxiliary metabolic genes.</title>
        <authorList>
            <person name="Feltin C."/>
            <person name="Garneau J.R."/>
            <person name="Morris C.E."/>
            <person name="Berard A."/>
            <person name="Torres-Barcelo C."/>
        </authorList>
    </citation>
    <scope>NUCLEOTIDE SEQUENCE</scope>
</reference>